<dbReference type="SMART" id="SM00421">
    <property type="entry name" value="HTH_LUXR"/>
    <property type="match status" value="1"/>
</dbReference>
<evidence type="ECO:0000256" key="2">
    <source>
        <dbReference type="ARBA" id="ARBA00022840"/>
    </source>
</evidence>
<evidence type="ECO:0000313" key="5">
    <source>
        <dbReference type="Proteomes" id="UP001499967"/>
    </source>
</evidence>
<name>A0ABP3YUS6_9PSEU</name>
<dbReference type="InterPro" id="IPR016032">
    <property type="entry name" value="Sig_transdc_resp-reg_C-effctor"/>
</dbReference>
<dbReference type="PRINTS" id="PR00038">
    <property type="entry name" value="HTHLUXR"/>
</dbReference>
<dbReference type="EMBL" id="BAAAHP010000306">
    <property type="protein sequence ID" value="GAA0907160.1"/>
    <property type="molecule type" value="Genomic_DNA"/>
</dbReference>
<dbReference type="SUPFAM" id="SSF46894">
    <property type="entry name" value="C-terminal effector domain of the bipartite response regulators"/>
    <property type="match status" value="1"/>
</dbReference>
<evidence type="ECO:0000313" key="4">
    <source>
        <dbReference type="EMBL" id="GAA0907160.1"/>
    </source>
</evidence>
<dbReference type="CDD" id="cd06170">
    <property type="entry name" value="LuxR_C_like"/>
    <property type="match status" value="1"/>
</dbReference>
<organism evidence="4 5">
    <name type="scientific">Pseudonocardia zijingensis</name>
    <dbReference type="NCBI Taxonomy" id="153376"/>
    <lineage>
        <taxon>Bacteria</taxon>
        <taxon>Bacillati</taxon>
        <taxon>Actinomycetota</taxon>
        <taxon>Actinomycetes</taxon>
        <taxon>Pseudonocardiales</taxon>
        <taxon>Pseudonocardiaceae</taxon>
        <taxon>Pseudonocardia</taxon>
    </lineage>
</organism>
<evidence type="ECO:0000256" key="1">
    <source>
        <dbReference type="ARBA" id="ARBA00022741"/>
    </source>
</evidence>
<evidence type="ECO:0000259" key="3">
    <source>
        <dbReference type="PROSITE" id="PS50043"/>
    </source>
</evidence>
<dbReference type="InterPro" id="IPR000792">
    <property type="entry name" value="Tscrpt_reg_LuxR_C"/>
</dbReference>
<dbReference type="Pfam" id="PF13191">
    <property type="entry name" value="AAA_16"/>
    <property type="match status" value="1"/>
</dbReference>
<protein>
    <submittedName>
        <fullName evidence="4">LuxR family transcriptional regulator</fullName>
    </submittedName>
</protein>
<dbReference type="PROSITE" id="PS00622">
    <property type="entry name" value="HTH_LUXR_1"/>
    <property type="match status" value="1"/>
</dbReference>
<dbReference type="InterPro" id="IPR041664">
    <property type="entry name" value="AAA_16"/>
</dbReference>
<reference evidence="5" key="1">
    <citation type="journal article" date="2019" name="Int. J. Syst. Evol. Microbiol.">
        <title>The Global Catalogue of Microorganisms (GCM) 10K type strain sequencing project: providing services to taxonomists for standard genome sequencing and annotation.</title>
        <authorList>
            <consortium name="The Broad Institute Genomics Platform"/>
            <consortium name="The Broad Institute Genome Sequencing Center for Infectious Disease"/>
            <person name="Wu L."/>
            <person name="Ma J."/>
        </authorList>
    </citation>
    <scope>NUCLEOTIDE SEQUENCE [LARGE SCALE GENOMIC DNA]</scope>
    <source>
        <strain evidence="5">JCM 11117</strain>
    </source>
</reference>
<dbReference type="InterPro" id="IPR027417">
    <property type="entry name" value="P-loop_NTPase"/>
</dbReference>
<dbReference type="Proteomes" id="UP001499967">
    <property type="component" value="Unassembled WGS sequence"/>
</dbReference>
<dbReference type="Pfam" id="PF00196">
    <property type="entry name" value="GerE"/>
    <property type="match status" value="1"/>
</dbReference>
<dbReference type="Gene3D" id="1.10.10.10">
    <property type="entry name" value="Winged helix-like DNA-binding domain superfamily/Winged helix DNA-binding domain"/>
    <property type="match status" value="1"/>
</dbReference>
<dbReference type="InterPro" id="IPR036388">
    <property type="entry name" value="WH-like_DNA-bd_sf"/>
</dbReference>
<keyword evidence="5" id="KW-1185">Reference proteome</keyword>
<proteinExistence type="predicted"/>
<gene>
    <name evidence="4" type="ORF">GCM10009559_75760</name>
</gene>
<keyword evidence="2" id="KW-0067">ATP-binding</keyword>
<feature type="domain" description="HTH luxR-type" evidence="3">
    <location>
        <begin position="862"/>
        <end position="921"/>
    </location>
</feature>
<keyword evidence="1" id="KW-0547">Nucleotide-binding</keyword>
<comment type="caution">
    <text evidence="4">The sequence shown here is derived from an EMBL/GenBank/DDBJ whole genome shotgun (WGS) entry which is preliminary data.</text>
</comment>
<dbReference type="SUPFAM" id="SSF52540">
    <property type="entry name" value="P-loop containing nucleoside triphosphate hydrolases"/>
    <property type="match status" value="1"/>
</dbReference>
<dbReference type="PANTHER" id="PTHR16305">
    <property type="entry name" value="TESTICULAR SOLUBLE ADENYLYL CYCLASE"/>
    <property type="match status" value="1"/>
</dbReference>
<dbReference type="PROSITE" id="PS50043">
    <property type="entry name" value="HTH_LUXR_2"/>
    <property type="match status" value="1"/>
</dbReference>
<sequence length="921" mass="99104">MRRDELDMLTGKLVDRDGERAVLDRLLADVRIGESRAIVVRGGAGIGKTALLDHVLGQAVGFRVVRTTGVEAEKELVFAALHQICAPMLGRLEVLPAPQREALATAFGLAVGSPPDRFVIGLAVLGLFSEVAREQPLLCVVDDSQWLDRASAQVLGFVARRLRAESVAVVFAARHAEDHAELPELVGLPVLRVTALTDEDSRALLTSAHTGPVDDRVLERVIAESRGNPLALLELPRGFTPAELAGGFGSFGLVSVPRRIEESFRRQIEELSPATRQVLLVAAAEPVGDPVLLWRAVDRLGIDTMTTASSREEASRLVEFASPVRFRHPLLRSVIYNAASVEQRRHAHQALGEVVDPASDPDRRAWHLAQATVEPDEDVAAELERSAGRAQSRGGLVAAASFLERATALTPDLAQRGHRALAAAQARHLAGMPEAALRLLSLAEAGPLAELPRARAELLRARIAFTVDRGRHTPLLFLKAAMQLERLDARLARETYLDALRAAWYAADPPGGVTIREVARAAAEAPAPGGPPRAADLLLDGLAVRYTAGFAAGVPRVQQALRAFRDPGLSDEEGLRWLWFASAAAVDLCDDDTANIVTARFVGLARDTGALATLPLALTTRIVVDIFAGDLVAAAALVEEMHGIEDGTGIPVPAYTGQLLAAWQGREAVTGDLVAATATDADRRGEGLGSITAGWACAVLFNGLGRFEEAFAAAEQAAAPPQERGILTWAPLVELVTAASRIDRRDAAADALQRLEQLTRASGTHWALGLEATCRALLSAGRAAESAYVEAIDHLSRTRIRGQLARVRLHYGEWLRRQNRRNDAREQLREAHVMFTAMGMEAFAGLAVRELGATGAAVRKPVEPVSGELTTQEAQIVRLVREGLSNAEIATRLFISPRTVEWHLGNIFGKLGISSRRQLRR</sequence>
<accession>A0ABP3YUS6</accession>
<dbReference type="PANTHER" id="PTHR16305:SF35">
    <property type="entry name" value="TRANSCRIPTIONAL ACTIVATOR DOMAIN"/>
    <property type="match status" value="1"/>
</dbReference>